<sequence length="255" mass="28602">MFASALVLAAMASQVSLRSKEDALRLDSLLTRGVRRFAVDMLKCSLADKPSELMIYRPSTFGLFTDVCSACISEYRYFEDSIGNQVCTGCVRLYREHSLAPYADPCERCRGHELEFLLANENCNTCLRTLFETGELMPTETCEMCVEELISYSLGAYDGACYSCLIQATETGLANYGQRYTHDFKLSEIRYEHPAVYFIRKHARVLRVKVYDPVAKYCLKHRTEVILGGMAGLSFLLGAGLFHCRMTGFGTAVGE</sequence>
<gene>
    <name evidence="1" type="ORF">GMRT_16354</name>
</gene>
<evidence type="ECO:0000313" key="2">
    <source>
        <dbReference type="Proteomes" id="UP000315496"/>
    </source>
</evidence>
<dbReference type="VEuPathDB" id="GiardiaDB:GMRT_16354"/>
<comment type="caution">
    <text evidence="1">The sequence shown here is derived from an EMBL/GenBank/DDBJ whole genome shotgun (WGS) entry which is preliminary data.</text>
</comment>
<keyword evidence="2" id="KW-1185">Reference proteome</keyword>
<reference evidence="1 2" key="1">
    <citation type="submission" date="2019-05" db="EMBL/GenBank/DDBJ databases">
        <title>The compact genome of Giardia muris reveals important steps in the evolution of intestinal protozoan parasites.</title>
        <authorList>
            <person name="Xu F."/>
            <person name="Jimenez-Gonzalez A."/>
            <person name="Einarsson E."/>
            <person name="Astvaldsson A."/>
            <person name="Peirasmaki D."/>
            <person name="Eckmann L."/>
            <person name="Andersson J.O."/>
            <person name="Svard S.G."/>
            <person name="Jerlstrom-Hultqvist J."/>
        </authorList>
    </citation>
    <scope>NUCLEOTIDE SEQUENCE [LARGE SCALE GENOMIC DNA]</scope>
    <source>
        <strain evidence="1 2">Roberts-Thomson</strain>
    </source>
</reference>
<name>A0A4Z1TB02_GIAMU</name>
<dbReference type="AlphaFoldDB" id="A0A4Z1TB02"/>
<proteinExistence type="predicted"/>
<organism evidence="1 2">
    <name type="scientific">Giardia muris</name>
    <dbReference type="NCBI Taxonomy" id="5742"/>
    <lineage>
        <taxon>Eukaryota</taxon>
        <taxon>Metamonada</taxon>
        <taxon>Diplomonadida</taxon>
        <taxon>Hexamitidae</taxon>
        <taxon>Giardiinae</taxon>
        <taxon>Giardia</taxon>
    </lineage>
</organism>
<protein>
    <submittedName>
        <fullName evidence="1">Uncharacterized protein</fullName>
    </submittedName>
</protein>
<accession>A0A4Z1TB02</accession>
<dbReference type="Proteomes" id="UP000315496">
    <property type="component" value="Chromosome 1"/>
</dbReference>
<evidence type="ECO:0000313" key="1">
    <source>
        <dbReference type="EMBL" id="TNJ29701.1"/>
    </source>
</evidence>
<dbReference type="EMBL" id="VDLU01000001">
    <property type="protein sequence ID" value="TNJ29701.1"/>
    <property type="molecule type" value="Genomic_DNA"/>
</dbReference>